<proteinExistence type="predicted"/>
<comment type="caution">
    <text evidence="1">The sequence shown here is derived from an EMBL/GenBank/DDBJ whole genome shotgun (WGS) entry which is preliminary data.</text>
</comment>
<accession>A0A2A7AA57</accession>
<evidence type="ECO:0000313" key="2">
    <source>
        <dbReference type="Proteomes" id="UP000220157"/>
    </source>
</evidence>
<protein>
    <submittedName>
        <fullName evidence="1">Uncharacterized protein</fullName>
    </submittedName>
</protein>
<dbReference type="AlphaFoldDB" id="A0A2A7AA57"/>
<dbReference type="EMBL" id="NMTW01000026">
    <property type="protein sequence ID" value="PDX76044.1"/>
    <property type="molecule type" value="Genomic_DNA"/>
</dbReference>
<gene>
    <name evidence="1" type="ORF">CGS56_05025</name>
</gene>
<reference evidence="1 2" key="1">
    <citation type="journal article" date="2017" name="Front. Microbiol.">
        <title>New Insights into the Diversity of the Genus Faecalibacterium.</title>
        <authorList>
            <person name="Benevides L."/>
            <person name="Burman S."/>
            <person name="Martin R."/>
            <person name="Robert V."/>
            <person name="Thomas M."/>
            <person name="Miquel S."/>
            <person name="Chain F."/>
            <person name="Sokol H."/>
            <person name="Bermudez-Humaran L.G."/>
            <person name="Morrison M."/>
            <person name="Langella P."/>
            <person name="Azevedo V.A."/>
            <person name="Chatel J.M."/>
            <person name="Soares S."/>
        </authorList>
    </citation>
    <scope>NUCLEOTIDE SEQUENCE [LARGE SCALE GENOMIC DNA]</scope>
    <source>
        <strain evidence="1 2">CNCM I 4573</strain>
    </source>
</reference>
<evidence type="ECO:0000313" key="1">
    <source>
        <dbReference type="EMBL" id="PDX76044.1"/>
    </source>
</evidence>
<sequence length="60" mass="6850">MLHRDLMSQAAAEGARQLAAAMVADAPAPRRKLRREILFWDIVDYLSFHHSVCSSRTERP</sequence>
<name>A0A2A7AA57_9FIRM</name>
<organism evidence="1 2">
    <name type="scientific">Faecalibacterium prausnitzii</name>
    <dbReference type="NCBI Taxonomy" id="853"/>
    <lineage>
        <taxon>Bacteria</taxon>
        <taxon>Bacillati</taxon>
        <taxon>Bacillota</taxon>
        <taxon>Clostridia</taxon>
        <taxon>Eubacteriales</taxon>
        <taxon>Oscillospiraceae</taxon>
        <taxon>Faecalibacterium</taxon>
    </lineage>
</organism>
<dbReference type="Proteomes" id="UP000220157">
    <property type="component" value="Unassembled WGS sequence"/>
</dbReference>